<evidence type="ECO:0000256" key="2">
    <source>
        <dbReference type="ARBA" id="ARBA00022737"/>
    </source>
</evidence>
<reference evidence="4 5" key="1">
    <citation type="journal article" date="2022" name="Res Sq">
        <title>Evolution of multicellular longitudinally dividing oral cavity symbionts (Neisseriaceae).</title>
        <authorList>
            <person name="Nyongesa S."/>
            <person name="Weber P."/>
            <person name="Bernet E."/>
            <person name="Pullido F."/>
            <person name="Nieckarz M."/>
            <person name="Delaby M."/>
            <person name="Nieves C."/>
            <person name="Viehboeck T."/>
            <person name="Krause N."/>
            <person name="Rivera-Millot A."/>
            <person name="Nakamura A."/>
            <person name="Vischer N."/>
            <person name="VanNieuwenhze M."/>
            <person name="Brun Y."/>
            <person name="Cava F."/>
            <person name="Bulgheresi S."/>
            <person name="Veyrier F."/>
        </authorList>
    </citation>
    <scope>NUCLEOTIDE SEQUENCE [LARGE SCALE GENOMIC DNA]</scope>
    <source>
        <strain evidence="4 5">SN4</strain>
    </source>
</reference>
<dbReference type="InterPro" id="IPR045078">
    <property type="entry name" value="TST/MPST-like"/>
</dbReference>
<name>A0ABY4DYL4_9NEIS</name>
<dbReference type="SMART" id="SM00450">
    <property type="entry name" value="RHOD"/>
    <property type="match status" value="2"/>
</dbReference>
<keyword evidence="5" id="KW-1185">Reference proteome</keyword>
<dbReference type="SUPFAM" id="SSF52821">
    <property type="entry name" value="Rhodanese/Cell cycle control phosphatase"/>
    <property type="match status" value="2"/>
</dbReference>
<dbReference type="RefSeq" id="WP_058357922.1">
    <property type="nucleotide sequence ID" value="NZ_CABKVG010000010.1"/>
</dbReference>
<evidence type="ECO:0000313" key="5">
    <source>
        <dbReference type="Proteomes" id="UP000832011"/>
    </source>
</evidence>
<proteinExistence type="predicted"/>
<dbReference type="InterPro" id="IPR001763">
    <property type="entry name" value="Rhodanese-like_dom"/>
</dbReference>
<gene>
    <name evidence="4" type="ORF">LVJ82_13060</name>
</gene>
<dbReference type="InterPro" id="IPR036873">
    <property type="entry name" value="Rhodanese-like_dom_sf"/>
</dbReference>
<feature type="domain" description="Rhodanese" evidence="3">
    <location>
        <begin position="17"/>
        <end position="136"/>
    </location>
</feature>
<dbReference type="Pfam" id="PF00581">
    <property type="entry name" value="Rhodanese"/>
    <property type="match status" value="2"/>
</dbReference>
<dbReference type="CDD" id="cd01448">
    <property type="entry name" value="TST_Repeat_1"/>
    <property type="match status" value="1"/>
</dbReference>
<dbReference type="PROSITE" id="PS50206">
    <property type="entry name" value="RHODANESE_3"/>
    <property type="match status" value="2"/>
</dbReference>
<keyword evidence="2" id="KW-0677">Repeat</keyword>
<evidence type="ECO:0000256" key="1">
    <source>
        <dbReference type="ARBA" id="ARBA00022679"/>
    </source>
</evidence>
<protein>
    <submittedName>
        <fullName evidence="4">Sulfurtransferase</fullName>
    </submittedName>
</protein>
<dbReference type="Proteomes" id="UP000832011">
    <property type="component" value="Chromosome"/>
</dbReference>
<dbReference type="Gene3D" id="3.40.250.10">
    <property type="entry name" value="Rhodanese-like domain"/>
    <property type="match status" value="2"/>
</dbReference>
<sequence length="280" mass="30667">MYTTLISASELQQLLQGNGKVLLLDVRFDLNDATFGQQVYDLGHIVGAHYLHLDRELSGVLSGHNGRHPLPERKHLAHWLRNHGLTSDTQVVIYDQGSTMFAARAWALLRWLGHEAVAVLNGGLPAWLRAGGVMSTEVPEKPAATDWQAGESLLQVVSADEVMANIQTQEALVVDARSSERFEGEPHPLDKVSGHIPRAANLFFQLNLDAQQQFLDAQALQKLWQAVAHGKPLIHQCGSGVTACVNLLAQKHAGLGDGRLYVGSWSEWTSDNSRPIVTAE</sequence>
<keyword evidence="1" id="KW-0808">Transferase</keyword>
<organism evidence="4 5">
    <name type="scientific">Vitreoscilla massiliensis</name>
    <dbReference type="NCBI Taxonomy" id="1689272"/>
    <lineage>
        <taxon>Bacteria</taxon>
        <taxon>Pseudomonadati</taxon>
        <taxon>Pseudomonadota</taxon>
        <taxon>Betaproteobacteria</taxon>
        <taxon>Neisseriales</taxon>
        <taxon>Neisseriaceae</taxon>
        <taxon>Vitreoscilla</taxon>
    </lineage>
</organism>
<feature type="domain" description="Rhodanese" evidence="3">
    <location>
        <begin position="167"/>
        <end position="277"/>
    </location>
</feature>
<evidence type="ECO:0000313" key="4">
    <source>
        <dbReference type="EMBL" id="UOO88397.1"/>
    </source>
</evidence>
<evidence type="ECO:0000259" key="3">
    <source>
        <dbReference type="PROSITE" id="PS50206"/>
    </source>
</evidence>
<dbReference type="PANTHER" id="PTHR11364:SF27">
    <property type="entry name" value="SULFURTRANSFERASE"/>
    <property type="match status" value="1"/>
</dbReference>
<dbReference type="PANTHER" id="PTHR11364">
    <property type="entry name" value="THIOSULFATE SULFERTANSFERASE"/>
    <property type="match status" value="1"/>
</dbReference>
<dbReference type="CDD" id="cd01449">
    <property type="entry name" value="TST_Repeat_2"/>
    <property type="match status" value="1"/>
</dbReference>
<accession>A0ABY4DYL4</accession>
<dbReference type="EMBL" id="CP091511">
    <property type="protein sequence ID" value="UOO88397.1"/>
    <property type="molecule type" value="Genomic_DNA"/>
</dbReference>